<evidence type="ECO:0008006" key="4">
    <source>
        <dbReference type="Google" id="ProtNLM"/>
    </source>
</evidence>
<evidence type="ECO:0000313" key="2">
    <source>
        <dbReference type="EMBL" id="MBO1883029.1"/>
    </source>
</evidence>
<accession>A0ABS3PUP5</accession>
<protein>
    <recommendedName>
        <fullName evidence="4">Outer membrane protein beta-barrel domain-containing protein</fullName>
    </recommendedName>
</protein>
<name>A0ABS3PUP5_9FLAO</name>
<dbReference type="RefSeq" id="WP_208057500.1">
    <property type="nucleotide sequence ID" value="NZ_JAGDYP010000001.1"/>
</dbReference>
<sequence>MKMRLFFSFITFLLVSSYVMGQSPNILSPSYQQNKKNIWTYGGNVGINFTSYGLGIDLSPQIGLKVTDDLEVGIVVNGSLQNSEYFRSLLLGVGPVASYYIGRVAYLSTSYQHYFVSQKHKTLDTTYNTNEDALYIGAGYMQQLGANVYMRFGGSYNILYKEGKSIFGSRFIPNIGVVIGL</sequence>
<keyword evidence="3" id="KW-1185">Reference proteome</keyword>
<evidence type="ECO:0000313" key="3">
    <source>
        <dbReference type="Proteomes" id="UP000681610"/>
    </source>
</evidence>
<proteinExistence type="predicted"/>
<feature type="signal peptide" evidence="1">
    <location>
        <begin position="1"/>
        <end position="21"/>
    </location>
</feature>
<keyword evidence="1" id="KW-0732">Signal</keyword>
<gene>
    <name evidence="2" type="ORF">J4N46_00905</name>
</gene>
<reference evidence="2 3" key="1">
    <citation type="submission" date="2021-03" db="EMBL/GenBank/DDBJ databases">
        <title>Isolation and description of Capnocytophaga bilenii sp. nov., a novel Capnocytophaga species, isolated from a gingivitis subject.</title>
        <authorList>
            <person name="Antezack A."/>
            <person name="Monnet-Corti V."/>
            <person name="La Scola B."/>
        </authorList>
    </citation>
    <scope>NUCLEOTIDE SEQUENCE [LARGE SCALE GENOMIC DNA]</scope>
    <source>
        <strain evidence="2 3">Marseille-Q4570</strain>
    </source>
</reference>
<evidence type="ECO:0000256" key="1">
    <source>
        <dbReference type="SAM" id="SignalP"/>
    </source>
</evidence>
<dbReference type="Proteomes" id="UP000681610">
    <property type="component" value="Unassembled WGS sequence"/>
</dbReference>
<comment type="caution">
    <text evidence="2">The sequence shown here is derived from an EMBL/GenBank/DDBJ whole genome shotgun (WGS) entry which is preliminary data.</text>
</comment>
<feature type="chain" id="PRO_5046385483" description="Outer membrane protein beta-barrel domain-containing protein" evidence="1">
    <location>
        <begin position="22"/>
        <end position="181"/>
    </location>
</feature>
<dbReference type="EMBL" id="JAGDYP010000001">
    <property type="protein sequence ID" value="MBO1883029.1"/>
    <property type="molecule type" value="Genomic_DNA"/>
</dbReference>
<organism evidence="2 3">
    <name type="scientific">Capnocytophaga bilenii</name>
    <dbReference type="NCBI Taxonomy" id="2819369"/>
    <lineage>
        <taxon>Bacteria</taxon>
        <taxon>Pseudomonadati</taxon>
        <taxon>Bacteroidota</taxon>
        <taxon>Flavobacteriia</taxon>
        <taxon>Flavobacteriales</taxon>
        <taxon>Flavobacteriaceae</taxon>
        <taxon>Capnocytophaga</taxon>
    </lineage>
</organism>